<proteinExistence type="predicted"/>
<organism evidence="2 3">
    <name type="scientific">Paramuricea clavata</name>
    <name type="common">Red gorgonian</name>
    <name type="synonym">Violescent sea-whip</name>
    <dbReference type="NCBI Taxonomy" id="317549"/>
    <lineage>
        <taxon>Eukaryota</taxon>
        <taxon>Metazoa</taxon>
        <taxon>Cnidaria</taxon>
        <taxon>Anthozoa</taxon>
        <taxon>Octocorallia</taxon>
        <taxon>Malacalcyonacea</taxon>
        <taxon>Plexauridae</taxon>
        <taxon>Paramuricea</taxon>
    </lineage>
</organism>
<name>A0A6S7GUJ0_PARCT</name>
<dbReference type="InterPro" id="IPR046496">
    <property type="entry name" value="DUF6589"/>
</dbReference>
<evidence type="ECO:0000313" key="2">
    <source>
        <dbReference type="EMBL" id="CAB3993722.1"/>
    </source>
</evidence>
<reference evidence="2" key="1">
    <citation type="submission" date="2020-04" db="EMBL/GenBank/DDBJ databases">
        <authorList>
            <person name="Alioto T."/>
            <person name="Alioto T."/>
            <person name="Gomez Garrido J."/>
        </authorList>
    </citation>
    <scope>NUCLEOTIDE SEQUENCE</scope>
    <source>
        <strain evidence="2">A484AB</strain>
    </source>
</reference>
<dbReference type="Proteomes" id="UP001152795">
    <property type="component" value="Unassembled WGS sequence"/>
</dbReference>
<sequence length="343" mass="39292">MEEFGKEFGISCDHAKVYLPFDDRNNEFDLNAAREHHVFISSLPEHKSTMAKTVQQLREAEKAFDLPSTQTESNSDTCNGTKSHQKIDGEFKRIFDSLFRKCDKPNNTTTYPNFTSLFPGWMTIDSSGQMYGNGIAREASWMIMQPLFAQSNKRNYHTEAMVHIVNFLAMWPLATRELLRKNCSISLNGRVGHNLALDEWVESCIVQPMKNYSTGDSTVQMLQRLMANIDLLIQTRKSFQAREAFNVHPTTKHTEQDPFPDQPKAAHFILRRRFFEYVPGRKTVEKFGDPKKASISTNNVDCYASGKRKVVATFNRKLFNVYGIMNELDVNESDDENIGSESD</sequence>
<gene>
    <name evidence="2" type="ORF">PACLA_8A036998</name>
</gene>
<feature type="region of interest" description="Disordered" evidence="1">
    <location>
        <begin position="63"/>
        <end position="82"/>
    </location>
</feature>
<protein>
    <submittedName>
        <fullName evidence="2">Uncharacterized protein</fullName>
    </submittedName>
</protein>
<feature type="compositionally biased region" description="Polar residues" evidence="1">
    <location>
        <begin position="67"/>
        <end position="82"/>
    </location>
</feature>
<evidence type="ECO:0000256" key="1">
    <source>
        <dbReference type="SAM" id="MobiDB-lite"/>
    </source>
</evidence>
<dbReference type="AlphaFoldDB" id="A0A6S7GUJ0"/>
<dbReference type="Pfam" id="PF20231">
    <property type="entry name" value="DUF6589"/>
    <property type="match status" value="1"/>
</dbReference>
<evidence type="ECO:0000313" key="3">
    <source>
        <dbReference type="Proteomes" id="UP001152795"/>
    </source>
</evidence>
<dbReference type="EMBL" id="CACRXK020002316">
    <property type="protein sequence ID" value="CAB3993722.1"/>
    <property type="molecule type" value="Genomic_DNA"/>
</dbReference>
<accession>A0A6S7GUJ0</accession>
<comment type="caution">
    <text evidence="2">The sequence shown here is derived from an EMBL/GenBank/DDBJ whole genome shotgun (WGS) entry which is preliminary data.</text>
</comment>
<keyword evidence="3" id="KW-1185">Reference proteome</keyword>